<dbReference type="GO" id="GO:0006355">
    <property type="term" value="P:regulation of DNA-templated transcription"/>
    <property type="evidence" value="ECO:0007669"/>
    <property type="project" value="InterPro"/>
</dbReference>
<proteinExistence type="predicted"/>
<feature type="DNA-binding region" description="OmpR/PhoB-type" evidence="2">
    <location>
        <begin position="1"/>
        <end position="99"/>
    </location>
</feature>
<evidence type="ECO:0000259" key="3">
    <source>
        <dbReference type="PROSITE" id="PS51755"/>
    </source>
</evidence>
<dbReference type="AlphaFoldDB" id="A0A1U9Z5P9"/>
<evidence type="ECO:0000256" key="1">
    <source>
        <dbReference type="ARBA" id="ARBA00023125"/>
    </source>
</evidence>
<accession>A0A1U9Z5P9</accession>
<protein>
    <submittedName>
        <fullName evidence="4">Dye resistance protein</fullName>
    </submittedName>
</protein>
<dbReference type="InterPro" id="IPR036388">
    <property type="entry name" value="WH-like_DNA-bd_sf"/>
</dbReference>
<dbReference type="CDD" id="cd00383">
    <property type="entry name" value="trans_reg_C"/>
    <property type="match status" value="1"/>
</dbReference>
<evidence type="ECO:0000256" key="2">
    <source>
        <dbReference type="PROSITE-ProRule" id="PRU01091"/>
    </source>
</evidence>
<dbReference type="GO" id="GO:0000160">
    <property type="term" value="P:phosphorelay signal transduction system"/>
    <property type="evidence" value="ECO:0007669"/>
    <property type="project" value="InterPro"/>
</dbReference>
<keyword evidence="5" id="KW-1185">Reference proteome</keyword>
<dbReference type="STRING" id="1122214.Mame_03691"/>
<dbReference type="SUPFAM" id="SSF81901">
    <property type="entry name" value="HCP-like"/>
    <property type="match status" value="1"/>
</dbReference>
<dbReference type="KEGG" id="mmed:Mame_03691"/>
<dbReference type="eggNOG" id="COG0745">
    <property type="taxonomic scope" value="Bacteria"/>
</dbReference>
<sequence length="511" mass="56786">MRYLDIEFSADFLTADRDGDGTRLTFTRQERILLQHFTANNGRLLSRNDLLSVLGGQSETSSDRHVDFLINQLRRKLQDAPRTPRFIRTQYGEGYVWIAPHTSVNAENPDAFLIIGPIRGLKRGGAEAERYLAQLRQAFQAGLSSDRAVIVEESHRVETRHFSIEVVFHRHGDVLHAALLLRHAGQFIGMKRVDHRAGSNAVGTEDILQAIWSHLALPPPIGGLPDDLPPWIRQHDAALTLSGNPAKVSWRDNARMLERAMAESPHDQRLNVMWALNLYARLLQSMSEPDQWLSHEEWQAIEREIEETSLSALGELPKMPEMGLAFAKLLLFVNNEHTELAESLVDQALQHGSAFATAAALRGEIAAIEGDIDAACQLYDEALELAEPGTEFFIYLMLLKAGALRAGNRLDALQALAERLRMTAPLAHARLGLLLAPELNEGHMSRTVAGAELTSAIAAHMLQLLYNVFGRRFKKLEHRRNIMNAPIAAFTAAFGDDVVSESIRSGVADPA</sequence>
<reference evidence="4 5" key="1">
    <citation type="submission" date="2017-03" db="EMBL/GenBank/DDBJ databases">
        <title>Foreign affairs: Plasmid Transfer between Roseobacters and Rhizobia.</title>
        <authorList>
            <person name="Bartling P."/>
            <person name="Bunk B."/>
            <person name="Overmann J."/>
            <person name="Brinkmann H."/>
            <person name="Petersen J."/>
        </authorList>
    </citation>
    <scope>NUCLEOTIDE SEQUENCE [LARGE SCALE GENOMIC DNA]</scope>
    <source>
        <strain evidence="4 5">MACL11</strain>
    </source>
</reference>
<evidence type="ECO:0000313" key="5">
    <source>
        <dbReference type="Proteomes" id="UP000191135"/>
    </source>
</evidence>
<dbReference type="InterPro" id="IPR001867">
    <property type="entry name" value="OmpR/PhoB-type_DNA-bd"/>
</dbReference>
<dbReference type="Pfam" id="PF00486">
    <property type="entry name" value="Trans_reg_C"/>
    <property type="match status" value="1"/>
</dbReference>
<organism evidence="4 5">
    <name type="scientific">Martelella mediterranea DSM 17316</name>
    <dbReference type="NCBI Taxonomy" id="1122214"/>
    <lineage>
        <taxon>Bacteria</taxon>
        <taxon>Pseudomonadati</taxon>
        <taxon>Pseudomonadota</taxon>
        <taxon>Alphaproteobacteria</taxon>
        <taxon>Hyphomicrobiales</taxon>
        <taxon>Aurantimonadaceae</taxon>
        <taxon>Martelella</taxon>
    </lineage>
</organism>
<dbReference type="InterPro" id="IPR016032">
    <property type="entry name" value="Sig_transdc_resp-reg_C-effctor"/>
</dbReference>
<name>A0A1U9Z5P9_9HYPH</name>
<dbReference type="Gene3D" id="1.10.10.10">
    <property type="entry name" value="Winged helix-like DNA-binding domain superfamily/Winged helix DNA-binding domain"/>
    <property type="match status" value="1"/>
</dbReference>
<dbReference type="OrthoDB" id="7794946at2"/>
<dbReference type="GO" id="GO:0003677">
    <property type="term" value="F:DNA binding"/>
    <property type="evidence" value="ECO:0007669"/>
    <property type="project" value="UniProtKB-UniRule"/>
</dbReference>
<keyword evidence="1 2" id="KW-0238">DNA-binding</keyword>
<feature type="domain" description="OmpR/PhoB-type" evidence="3">
    <location>
        <begin position="1"/>
        <end position="99"/>
    </location>
</feature>
<dbReference type="InterPro" id="IPR011990">
    <property type="entry name" value="TPR-like_helical_dom_sf"/>
</dbReference>
<dbReference type="SMART" id="SM00862">
    <property type="entry name" value="Trans_reg_C"/>
    <property type="match status" value="1"/>
</dbReference>
<dbReference type="EMBL" id="CP020330">
    <property type="protein sequence ID" value="AQZ52996.1"/>
    <property type="molecule type" value="Genomic_DNA"/>
</dbReference>
<dbReference type="PROSITE" id="PS51755">
    <property type="entry name" value="OMPR_PHOB"/>
    <property type="match status" value="1"/>
</dbReference>
<dbReference type="Proteomes" id="UP000191135">
    <property type="component" value="Chromosome"/>
</dbReference>
<dbReference type="SUPFAM" id="SSF46894">
    <property type="entry name" value="C-terminal effector domain of the bipartite response regulators"/>
    <property type="match status" value="1"/>
</dbReference>
<gene>
    <name evidence="4" type="primary">arcA_3</name>
    <name evidence="4" type="ORF">Mame_03691</name>
</gene>
<evidence type="ECO:0000313" key="4">
    <source>
        <dbReference type="EMBL" id="AQZ52996.1"/>
    </source>
</evidence>
<dbReference type="Gene3D" id="1.25.40.10">
    <property type="entry name" value="Tetratricopeptide repeat domain"/>
    <property type="match status" value="1"/>
</dbReference>